<dbReference type="GO" id="GO:0005524">
    <property type="term" value="F:ATP binding"/>
    <property type="evidence" value="ECO:0007669"/>
    <property type="project" value="UniProtKB-KW"/>
</dbReference>
<proteinExistence type="predicted"/>
<keyword evidence="5" id="KW-0472">Membrane</keyword>
<dbReference type="PANTHER" id="PTHR47959">
    <property type="entry name" value="ATP-DEPENDENT RNA HELICASE RHLE-RELATED"/>
    <property type="match status" value="1"/>
</dbReference>
<dbReference type="Gene3D" id="3.40.50.300">
    <property type="entry name" value="P-loop containing nucleotide triphosphate hydrolases"/>
    <property type="match status" value="1"/>
</dbReference>
<keyword evidence="9" id="KW-1185">Reference proteome</keyword>
<keyword evidence="1" id="KW-0547">Nucleotide-binding</keyword>
<feature type="domain" description="Helicase C-terminal" evidence="7">
    <location>
        <begin position="250"/>
        <end position="398"/>
    </location>
</feature>
<keyword evidence="5" id="KW-1133">Transmembrane helix</keyword>
<evidence type="ECO:0000256" key="4">
    <source>
        <dbReference type="ARBA" id="ARBA00022840"/>
    </source>
</evidence>
<keyword evidence="4" id="KW-0067">ATP-binding</keyword>
<name>A0A813FW07_POLGL</name>
<keyword evidence="5" id="KW-0812">Transmembrane</keyword>
<dbReference type="InterPro" id="IPR027417">
    <property type="entry name" value="P-loop_NTPase"/>
</dbReference>
<dbReference type="PROSITE" id="PS51194">
    <property type="entry name" value="HELICASE_CTER"/>
    <property type="match status" value="1"/>
</dbReference>
<comment type="caution">
    <text evidence="8">The sequence shown here is derived from an EMBL/GenBank/DDBJ whole genome shotgun (WGS) entry which is preliminary data.</text>
</comment>
<dbReference type="Proteomes" id="UP000654075">
    <property type="component" value="Unassembled WGS sequence"/>
</dbReference>
<evidence type="ECO:0000313" key="9">
    <source>
        <dbReference type="Proteomes" id="UP000654075"/>
    </source>
</evidence>
<organism evidence="8 9">
    <name type="scientific">Polarella glacialis</name>
    <name type="common">Dinoflagellate</name>
    <dbReference type="NCBI Taxonomy" id="89957"/>
    <lineage>
        <taxon>Eukaryota</taxon>
        <taxon>Sar</taxon>
        <taxon>Alveolata</taxon>
        <taxon>Dinophyceae</taxon>
        <taxon>Suessiales</taxon>
        <taxon>Suessiaceae</taxon>
        <taxon>Polarella</taxon>
    </lineage>
</organism>
<feature type="transmembrane region" description="Helical" evidence="5">
    <location>
        <begin position="74"/>
        <end position="94"/>
    </location>
</feature>
<evidence type="ECO:0000256" key="1">
    <source>
        <dbReference type="ARBA" id="ARBA00022741"/>
    </source>
</evidence>
<dbReference type="CDD" id="cd18787">
    <property type="entry name" value="SF2_C_DEAD"/>
    <property type="match status" value="1"/>
</dbReference>
<feature type="chain" id="PRO_5032572216" description="Helicase C-terminal domain-containing protein" evidence="6">
    <location>
        <begin position="20"/>
        <end position="432"/>
    </location>
</feature>
<dbReference type="GO" id="GO:0016787">
    <property type="term" value="F:hydrolase activity"/>
    <property type="evidence" value="ECO:0007669"/>
    <property type="project" value="UniProtKB-KW"/>
</dbReference>
<dbReference type="InterPro" id="IPR001650">
    <property type="entry name" value="Helicase_C-like"/>
</dbReference>
<dbReference type="AlphaFoldDB" id="A0A813FW07"/>
<dbReference type="Pfam" id="PF00271">
    <property type="entry name" value="Helicase_C"/>
    <property type="match status" value="1"/>
</dbReference>
<sequence>MQLALTGYALVLVVGAGLAGGPCKTAALELFASRRDGGGSLRAARRTAAATLLTCSTLAWLVRDLASLLRGLGAFGAAPLALLLPPCFAIEMARRQDGRAANLKPLAIALLGLAMPIASLAEMVQTVLRSFTLETSRKVNAFIRGCQAFMPGIALLVENGPRIVATCATLPTFKRSCYFQGNQAGVQNNKLYNSGIGSPDWVLKRWFPNAVRIQSEWVHRRHPCILKQDWYHIKGEKKADDGNKKTINVRIRKALELIEEQGPNVRTLVFCNTPETCVAFEMALRGAKIESASVHAGIPFSERLDGLKKFGTGEVSLLVCTDVAARGLDLPLCRHVIQLEFAKNTVEHLHRVGRSARAGRLSKTSNLWGDGDKATRDAIMKAPSMGLNGEVMGRKGNRCKMRRTRKKQRHQEMAYGEVRQNARLARARTQKG</sequence>
<dbReference type="EMBL" id="CAJNNV010025865">
    <property type="protein sequence ID" value="CAE8616400.1"/>
    <property type="molecule type" value="Genomic_DNA"/>
</dbReference>
<dbReference type="OrthoDB" id="425154at2759"/>
<dbReference type="GO" id="GO:0003724">
    <property type="term" value="F:RNA helicase activity"/>
    <property type="evidence" value="ECO:0007669"/>
    <property type="project" value="TreeGrafter"/>
</dbReference>
<feature type="signal peptide" evidence="6">
    <location>
        <begin position="1"/>
        <end position="19"/>
    </location>
</feature>
<evidence type="ECO:0000256" key="2">
    <source>
        <dbReference type="ARBA" id="ARBA00022801"/>
    </source>
</evidence>
<protein>
    <recommendedName>
        <fullName evidence="7">Helicase C-terminal domain-containing protein</fullName>
    </recommendedName>
</protein>
<accession>A0A813FW07</accession>
<evidence type="ECO:0000313" key="8">
    <source>
        <dbReference type="EMBL" id="CAE8616400.1"/>
    </source>
</evidence>
<keyword evidence="3" id="KW-0347">Helicase</keyword>
<feature type="transmembrane region" description="Helical" evidence="5">
    <location>
        <begin position="106"/>
        <end position="128"/>
    </location>
</feature>
<evidence type="ECO:0000256" key="3">
    <source>
        <dbReference type="ARBA" id="ARBA00022806"/>
    </source>
</evidence>
<evidence type="ECO:0000256" key="5">
    <source>
        <dbReference type="SAM" id="Phobius"/>
    </source>
</evidence>
<keyword evidence="6" id="KW-0732">Signal</keyword>
<evidence type="ECO:0000259" key="7">
    <source>
        <dbReference type="PROSITE" id="PS51194"/>
    </source>
</evidence>
<dbReference type="SUPFAM" id="SSF52540">
    <property type="entry name" value="P-loop containing nucleoside triphosphate hydrolases"/>
    <property type="match status" value="1"/>
</dbReference>
<dbReference type="GO" id="GO:0005829">
    <property type="term" value="C:cytosol"/>
    <property type="evidence" value="ECO:0007669"/>
    <property type="project" value="TreeGrafter"/>
</dbReference>
<keyword evidence="2" id="KW-0378">Hydrolase</keyword>
<reference evidence="8" key="1">
    <citation type="submission" date="2021-02" db="EMBL/GenBank/DDBJ databases">
        <authorList>
            <person name="Dougan E. K."/>
            <person name="Rhodes N."/>
            <person name="Thang M."/>
            <person name="Chan C."/>
        </authorList>
    </citation>
    <scope>NUCLEOTIDE SEQUENCE</scope>
</reference>
<dbReference type="PANTHER" id="PTHR47959:SF1">
    <property type="entry name" value="ATP-DEPENDENT RNA HELICASE DBPA"/>
    <property type="match status" value="1"/>
</dbReference>
<dbReference type="SMART" id="SM00490">
    <property type="entry name" value="HELICc"/>
    <property type="match status" value="1"/>
</dbReference>
<evidence type="ECO:0000256" key="6">
    <source>
        <dbReference type="SAM" id="SignalP"/>
    </source>
</evidence>
<dbReference type="InterPro" id="IPR050079">
    <property type="entry name" value="DEAD_box_RNA_helicase"/>
</dbReference>
<gene>
    <name evidence="8" type="ORF">PGLA1383_LOCUS34092</name>
</gene>